<feature type="transmembrane region" description="Helical" evidence="1">
    <location>
        <begin position="174"/>
        <end position="194"/>
    </location>
</feature>
<proteinExistence type="predicted"/>
<feature type="transmembrane region" description="Helical" evidence="1">
    <location>
        <begin position="201"/>
        <end position="220"/>
    </location>
</feature>
<organism evidence="2 3">
    <name type="scientific">Arsenicicoccus piscis</name>
    <dbReference type="NCBI Taxonomy" id="673954"/>
    <lineage>
        <taxon>Bacteria</taxon>
        <taxon>Bacillati</taxon>
        <taxon>Actinomycetota</taxon>
        <taxon>Actinomycetes</taxon>
        <taxon>Micrococcales</taxon>
        <taxon>Intrasporangiaceae</taxon>
        <taxon>Arsenicicoccus</taxon>
    </lineage>
</organism>
<sequence length="282" mass="30828">MGFSTSAGVAAAPFLPAVAIVRPERHGALWLLIAFVLTTVITRWVTRRIRSRALKRIEGVIDEQPDGLIKDIMIAGVHIHHQVWGILLVLVVGLFLITYHPSGWVANLLAALFGVGAALTLDEFAIWLHLEDVYWSTEGRTSITALMVAATITLALVLGLDPLDVSAGASGTPLPGYVLAGVALLNLALVVVCILKGKLSLGLVGLFLPVLAFVGAIRLAKPGSWWANRRYPPGGGKDRASRERFGPEYHRLFDRLRDLIGGEHTETRETRRLRHSRRGREH</sequence>
<comment type="caution">
    <text evidence="2">The sequence shown here is derived from an EMBL/GenBank/DDBJ whole genome shotgun (WGS) entry which is preliminary data.</text>
</comment>
<feature type="transmembrane region" description="Helical" evidence="1">
    <location>
        <begin position="83"/>
        <end position="102"/>
    </location>
</feature>
<evidence type="ECO:0000256" key="1">
    <source>
        <dbReference type="SAM" id="Phobius"/>
    </source>
</evidence>
<protein>
    <submittedName>
        <fullName evidence="2">Uncharacterized protein</fullName>
    </submittedName>
</protein>
<reference evidence="3" key="1">
    <citation type="journal article" date="2019" name="Int. J. Syst. Evol. Microbiol.">
        <title>The Global Catalogue of Microorganisms (GCM) 10K type strain sequencing project: providing services to taxonomists for standard genome sequencing and annotation.</title>
        <authorList>
            <consortium name="The Broad Institute Genomics Platform"/>
            <consortium name="The Broad Institute Genome Sequencing Center for Infectious Disease"/>
            <person name="Wu L."/>
            <person name="Ma J."/>
        </authorList>
    </citation>
    <scope>NUCLEOTIDE SEQUENCE [LARGE SCALE GENOMIC DNA]</scope>
    <source>
        <strain evidence="3">NBRC 105830</strain>
    </source>
</reference>
<feature type="transmembrane region" description="Helical" evidence="1">
    <location>
        <begin position="108"/>
        <end position="130"/>
    </location>
</feature>
<dbReference type="Proteomes" id="UP001157109">
    <property type="component" value="Unassembled WGS sequence"/>
</dbReference>
<feature type="transmembrane region" description="Helical" evidence="1">
    <location>
        <begin position="29"/>
        <end position="46"/>
    </location>
</feature>
<dbReference type="EMBL" id="BSUJ01000001">
    <property type="protein sequence ID" value="GMA21760.1"/>
    <property type="molecule type" value="Genomic_DNA"/>
</dbReference>
<name>A0ABQ6HTC5_9MICO</name>
<keyword evidence="1" id="KW-0472">Membrane</keyword>
<gene>
    <name evidence="2" type="ORF">GCM10025862_37810</name>
</gene>
<accession>A0ABQ6HTC5</accession>
<dbReference type="RefSeq" id="WP_284284965.1">
    <property type="nucleotide sequence ID" value="NZ_BSUJ01000001.1"/>
</dbReference>
<evidence type="ECO:0000313" key="3">
    <source>
        <dbReference type="Proteomes" id="UP001157109"/>
    </source>
</evidence>
<evidence type="ECO:0000313" key="2">
    <source>
        <dbReference type="EMBL" id="GMA21760.1"/>
    </source>
</evidence>
<keyword evidence="1" id="KW-1133">Transmembrane helix</keyword>
<keyword evidence="3" id="KW-1185">Reference proteome</keyword>
<feature type="transmembrane region" description="Helical" evidence="1">
    <location>
        <begin position="142"/>
        <end position="162"/>
    </location>
</feature>
<keyword evidence="1" id="KW-0812">Transmembrane</keyword>